<evidence type="ECO:0000256" key="3">
    <source>
        <dbReference type="ARBA" id="ARBA00022679"/>
    </source>
</evidence>
<evidence type="ECO:0000256" key="10">
    <source>
        <dbReference type="ARBA" id="ARBA00042348"/>
    </source>
</evidence>
<gene>
    <name evidence="15" type="primary">thiD</name>
    <name evidence="15" type="ORF">HMPREF9087_0335</name>
</gene>
<comment type="similarity">
    <text evidence="1">Belongs to the ThiD family.</text>
</comment>
<dbReference type="EC" id="2.7.1.35" evidence="2"/>
<dbReference type="Proteomes" id="UP000004835">
    <property type="component" value="Unassembled WGS sequence"/>
</dbReference>
<keyword evidence="4" id="KW-0479">Metal-binding</keyword>
<dbReference type="GO" id="GO:0009228">
    <property type="term" value="P:thiamine biosynthetic process"/>
    <property type="evidence" value="ECO:0007669"/>
    <property type="project" value="InterPro"/>
</dbReference>
<keyword evidence="8" id="KW-0460">Magnesium</keyword>
<keyword evidence="5" id="KW-0547">Nucleotide-binding</keyword>
<dbReference type="HOGENOM" id="CLU_020520_0_0_9"/>
<evidence type="ECO:0000256" key="9">
    <source>
        <dbReference type="ARBA" id="ARBA00042307"/>
    </source>
</evidence>
<dbReference type="GO" id="GO:0005829">
    <property type="term" value="C:cytosol"/>
    <property type="evidence" value="ECO:0007669"/>
    <property type="project" value="TreeGrafter"/>
</dbReference>
<reference evidence="15 16" key="1">
    <citation type="submission" date="2011-01" db="EMBL/GenBank/DDBJ databases">
        <authorList>
            <person name="Muzny D."/>
            <person name="Qin X."/>
            <person name="Deng J."/>
            <person name="Jiang H."/>
            <person name="Liu Y."/>
            <person name="Qu J."/>
            <person name="Song X.-Z."/>
            <person name="Zhang L."/>
            <person name="Thornton R."/>
            <person name="Coyle M."/>
            <person name="Francisco L."/>
            <person name="Jackson L."/>
            <person name="Javaid M."/>
            <person name="Korchina V."/>
            <person name="Kovar C."/>
            <person name="Mata R."/>
            <person name="Mathew T."/>
            <person name="Ngo R."/>
            <person name="Nguyen L."/>
            <person name="Nguyen N."/>
            <person name="Okwuonu G."/>
            <person name="Ongeri F."/>
            <person name="Pham C."/>
            <person name="Simmons D."/>
            <person name="Wilczek-Boney K."/>
            <person name="Hale W."/>
            <person name="Jakkamsetti A."/>
            <person name="Pham P."/>
            <person name="Ruth R."/>
            <person name="San Lucas F."/>
            <person name="Warren J."/>
            <person name="Zhang J."/>
            <person name="Zhao Z."/>
            <person name="Zhou C."/>
            <person name="Zhu D."/>
            <person name="Lee S."/>
            <person name="Bess C."/>
            <person name="Blankenburg K."/>
            <person name="Forbes L."/>
            <person name="Fu Q."/>
            <person name="Gubbala S."/>
            <person name="Hirani K."/>
            <person name="Jayaseelan J.C."/>
            <person name="Lara F."/>
            <person name="Munidasa M."/>
            <person name="Palculict T."/>
            <person name="Patil S."/>
            <person name="Pu L.-L."/>
            <person name="Saada N."/>
            <person name="Tang L."/>
            <person name="Weissenberger G."/>
            <person name="Zhu Y."/>
            <person name="Hemphill L."/>
            <person name="Shang Y."/>
            <person name="Youmans B."/>
            <person name="Ayvaz T."/>
            <person name="Ross M."/>
            <person name="Santibanez J."/>
            <person name="Aqrawi P."/>
            <person name="Gross S."/>
            <person name="Joshi V."/>
            <person name="Fowler G."/>
            <person name="Nazareth L."/>
            <person name="Reid J."/>
            <person name="Worley K."/>
            <person name="Petrosino J."/>
            <person name="Highlander S."/>
            <person name="Gibbs R."/>
        </authorList>
    </citation>
    <scope>NUCLEOTIDE SEQUENCE [LARGE SCALE GENOMIC DNA]</scope>
    <source>
        <strain evidence="15 16">ATCC 12755</strain>
    </source>
</reference>
<dbReference type="AlphaFoldDB" id="F0EGN8"/>
<evidence type="ECO:0000256" key="1">
    <source>
        <dbReference type="ARBA" id="ARBA00009879"/>
    </source>
</evidence>
<dbReference type="InterPro" id="IPR013749">
    <property type="entry name" value="PM/HMP-P_kinase-1"/>
</dbReference>
<evidence type="ECO:0000256" key="2">
    <source>
        <dbReference type="ARBA" id="ARBA00012104"/>
    </source>
</evidence>
<dbReference type="GO" id="GO:0008478">
    <property type="term" value="F:pyridoxal kinase activity"/>
    <property type="evidence" value="ECO:0007669"/>
    <property type="project" value="UniProtKB-EC"/>
</dbReference>
<dbReference type="PANTHER" id="PTHR20858">
    <property type="entry name" value="PHOSPHOMETHYLPYRIMIDINE KINASE"/>
    <property type="match status" value="1"/>
</dbReference>
<evidence type="ECO:0000256" key="11">
    <source>
        <dbReference type="ARBA" id="ARBA00042396"/>
    </source>
</evidence>
<evidence type="ECO:0000256" key="7">
    <source>
        <dbReference type="ARBA" id="ARBA00022840"/>
    </source>
</evidence>
<dbReference type="SUPFAM" id="SSF53613">
    <property type="entry name" value="Ribokinase-like"/>
    <property type="match status" value="1"/>
</dbReference>
<dbReference type="Gene3D" id="3.40.1190.20">
    <property type="match status" value="1"/>
</dbReference>
<dbReference type="CDD" id="cd01169">
    <property type="entry name" value="HMPP_kinase"/>
    <property type="match status" value="1"/>
</dbReference>
<dbReference type="GO" id="GO:0008902">
    <property type="term" value="F:hydroxymethylpyrimidine kinase activity"/>
    <property type="evidence" value="ECO:0007669"/>
    <property type="project" value="TreeGrafter"/>
</dbReference>
<keyword evidence="3 15" id="KW-0808">Transferase</keyword>
<dbReference type="EMBL" id="AEWT01000002">
    <property type="protein sequence ID" value="EGC70958.1"/>
    <property type="molecule type" value="Genomic_DNA"/>
</dbReference>
<protein>
    <recommendedName>
        <fullName evidence="2">pyridoxal kinase</fullName>
        <ecNumber evidence="2">2.7.1.35</ecNumber>
    </recommendedName>
    <alternativeName>
        <fullName evidence="10">PN/PL/PM kinase</fullName>
    </alternativeName>
    <alternativeName>
        <fullName evidence="11">Pyridoxal kinase</fullName>
    </alternativeName>
    <alternativeName>
        <fullName evidence="9">Pyridoxamine kinase</fullName>
    </alternativeName>
    <alternativeName>
        <fullName evidence="12">Vitamin B6 kinase</fullName>
    </alternativeName>
</protein>
<dbReference type="InterPro" id="IPR029056">
    <property type="entry name" value="Ribokinase-like"/>
</dbReference>
<accession>F0EGN8</accession>
<organism evidence="15 16">
    <name type="scientific">Enterococcus casseliflavus ATCC 12755</name>
    <dbReference type="NCBI Taxonomy" id="888066"/>
    <lineage>
        <taxon>Bacteria</taxon>
        <taxon>Bacillati</taxon>
        <taxon>Bacillota</taxon>
        <taxon>Bacilli</taxon>
        <taxon>Lactobacillales</taxon>
        <taxon>Enterococcaceae</taxon>
        <taxon>Enterococcus</taxon>
    </lineage>
</organism>
<evidence type="ECO:0000256" key="5">
    <source>
        <dbReference type="ARBA" id="ARBA00022741"/>
    </source>
</evidence>
<dbReference type="PANTHER" id="PTHR20858:SF19">
    <property type="entry name" value="PYRIDOXINE KINASE"/>
    <property type="match status" value="1"/>
</dbReference>
<feature type="domain" description="Pyridoxamine kinase/Phosphomethylpyrimidine kinase" evidence="14">
    <location>
        <begin position="14"/>
        <end position="261"/>
    </location>
</feature>
<evidence type="ECO:0000256" key="13">
    <source>
        <dbReference type="ARBA" id="ARBA00049293"/>
    </source>
</evidence>
<dbReference type="Pfam" id="PF08543">
    <property type="entry name" value="Phos_pyr_kin"/>
    <property type="match status" value="1"/>
</dbReference>
<sequence length="279" mass="29486">MRKMEKVISIAGSDSTGGAGVEADLKTFQEYGVFGFATIASIVTMDPQAGWSHEVTAMEPALVEKQLISAFAGDPMDALKTGMLGNEDNIVQAAKMIQQQQVKNVVIDPVIACKGTAEILQPKSVDAIITHLLPLADVVTPNLVEAGILSGLGDLTSVEAMKQAAEKIHQLGAKYVVIKGGHRLPGAKAIDLVYDGESFLLLESDKIATDFNHGAGCTFSAAIAAGLAKGKPVMESIRLAKAFVTAAIKEGVVINPYVGHVWHGAYPHAQDRMKEEAPQ</sequence>
<dbReference type="GO" id="GO:0046872">
    <property type="term" value="F:metal ion binding"/>
    <property type="evidence" value="ECO:0007669"/>
    <property type="project" value="UniProtKB-KW"/>
</dbReference>
<evidence type="ECO:0000313" key="16">
    <source>
        <dbReference type="Proteomes" id="UP000004835"/>
    </source>
</evidence>
<dbReference type="NCBIfam" id="TIGR00097">
    <property type="entry name" value="HMP-P_kinase"/>
    <property type="match status" value="1"/>
</dbReference>
<evidence type="ECO:0000256" key="8">
    <source>
        <dbReference type="ARBA" id="ARBA00022842"/>
    </source>
</evidence>
<dbReference type="GO" id="GO:0008972">
    <property type="term" value="F:phosphomethylpyrimidine kinase activity"/>
    <property type="evidence" value="ECO:0007669"/>
    <property type="project" value="InterPro"/>
</dbReference>
<comment type="caution">
    <text evidence="15">The sequence shown here is derived from an EMBL/GenBank/DDBJ whole genome shotgun (WGS) entry which is preliminary data.</text>
</comment>
<proteinExistence type="inferred from homology"/>
<evidence type="ECO:0000313" key="15">
    <source>
        <dbReference type="EMBL" id="EGC70958.1"/>
    </source>
</evidence>
<evidence type="ECO:0000256" key="12">
    <source>
        <dbReference type="ARBA" id="ARBA00042531"/>
    </source>
</evidence>
<evidence type="ECO:0000256" key="6">
    <source>
        <dbReference type="ARBA" id="ARBA00022777"/>
    </source>
</evidence>
<evidence type="ECO:0000256" key="4">
    <source>
        <dbReference type="ARBA" id="ARBA00022723"/>
    </source>
</evidence>
<keyword evidence="7" id="KW-0067">ATP-binding</keyword>
<dbReference type="FunFam" id="3.40.1190.20:FF:000003">
    <property type="entry name" value="Phosphomethylpyrimidine kinase ThiD"/>
    <property type="match status" value="1"/>
</dbReference>
<name>F0EGN8_ENTCA</name>
<comment type="catalytic activity">
    <reaction evidence="13">
        <text>pyridoxal + ATP = pyridoxal 5'-phosphate + ADP + H(+)</text>
        <dbReference type="Rhea" id="RHEA:10224"/>
        <dbReference type="ChEBI" id="CHEBI:15378"/>
        <dbReference type="ChEBI" id="CHEBI:17310"/>
        <dbReference type="ChEBI" id="CHEBI:30616"/>
        <dbReference type="ChEBI" id="CHEBI:456216"/>
        <dbReference type="ChEBI" id="CHEBI:597326"/>
        <dbReference type="EC" id="2.7.1.35"/>
    </reaction>
</comment>
<keyword evidence="6 15" id="KW-0418">Kinase</keyword>
<dbReference type="InterPro" id="IPR004399">
    <property type="entry name" value="HMP/HMP-P_kinase_dom"/>
</dbReference>
<evidence type="ECO:0000259" key="14">
    <source>
        <dbReference type="Pfam" id="PF08543"/>
    </source>
</evidence>
<dbReference type="GO" id="GO:0005524">
    <property type="term" value="F:ATP binding"/>
    <property type="evidence" value="ECO:0007669"/>
    <property type="project" value="UniProtKB-KW"/>
</dbReference>